<evidence type="ECO:0000313" key="6">
    <source>
        <dbReference type="Proteomes" id="UP000007431"/>
    </source>
</evidence>
<comment type="similarity">
    <text evidence="1">Belongs to the protein prenyltransferase subunit alpha family.</text>
</comment>
<protein>
    <submittedName>
        <fullName evidence="5">Uncharacterized protein</fullName>
    </submittedName>
</protein>
<dbReference type="Gene3D" id="1.25.40.120">
    <property type="entry name" value="Protein prenylyltransferase"/>
    <property type="match status" value="1"/>
</dbReference>
<dbReference type="HOGENOM" id="CLU_066043_0_0_1"/>
<gene>
    <name evidence="5" type="ORF">SCHCODRAFT_58072</name>
</gene>
<organism evidence="6">
    <name type="scientific">Schizophyllum commune (strain H4-8 / FGSC 9210)</name>
    <name type="common">Split gill fungus</name>
    <dbReference type="NCBI Taxonomy" id="578458"/>
    <lineage>
        <taxon>Eukaryota</taxon>
        <taxon>Fungi</taxon>
        <taxon>Dikarya</taxon>
        <taxon>Basidiomycota</taxon>
        <taxon>Agaricomycotina</taxon>
        <taxon>Agaricomycetes</taxon>
        <taxon>Agaricomycetidae</taxon>
        <taxon>Agaricales</taxon>
        <taxon>Schizophyllaceae</taxon>
        <taxon>Schizophyllum</taxon>
    </lineage>
</organism>
<keyword evidence="6" id="KW-1185">Reference proteome</keyword>
<accession>D8Q9T4</accession>
<name>D8Q9T4_SCHCM</name>
<dbReference type="Pfam" id="PF01239">
    <property type="entry name" value="PPTA"/>
    <property type="match status" value="1"/>
</dbReference>
<keyword evidence="4" id="KW-0677">Repeat</keyword>
<dbReference type="SUPFAM" id="SSF48439">
    <property type="entry name" value="Protein prenylyltransferase"/>
    <property type="match status" value="1"/>
</dbReference>
<dbReference type="GO" id="GO:0005737">
    <property type="term" value="C:cytoplasm"/>
    <property type="evidence" value="ECO:0007669"/>
    <property type="project" value="TreeGrafter"/>
</dbReference>
<dbReference type="InterPro" id="IPR002088">
    <property type="entry name" value="Prenyl_trans_a"/>
</dbReference>
<dbReference type="VEuPathDB" id="FungiDB:SCHCODRAFT_02509511"/>
<evidence type="ECO:0000256" key="1">
    <source>
        <dbReference type="ARBA" id="ARBA00006734"/>
    </source>
</evidence>
<keyword evidence="3" id="KW-0808">Transferase</keyword>
<dbReference type="EMBL" id="GL377308">
    <property type="protein sequence ID" value="EFI95719.1"/>
    <property type="molecule type" value="Genomic_DNA"/>
</dbReference>
<dbReference type="KEGG" id="scm:SCHCO_02509511"/>
<dbReference type="GO" id="GO:0008318">
    <property type="term" value="F:protein prenyltransferase activity"/>
    <property type="evidence" value="ECO:0007669"/>
    <property type="project" value="InterPro"/>
</dbReference>
<dbReference type="OMA" id="ETYPRNY"/>
<keyword evidence="2" id="KW-0637">Prenyltransferase</keyword>
<dbReference type="Proteomes" id="UP000007431">
    <property type="component" value="Unassembled WGS sequence"/>
</dbReference>
<dbReference type="AlphaFoldDB" id="D8Q9T4"/>
<dbReference type="eggNOG" id="ENOG502S6DV">
    <property type="taxonomic scope" value="Eukaryota"/>
</dbReference>
<dbReference type="PANTHER" id="PTHR11129">
    <property type="entry name" value="PROTEIN FARNESYLTRANSFERASE ALPHA SUBUNIT/RAB GERANYLGERANYL TRANSFERASE ALPHA SUBUNIT"/>
    <property type="match status" value="1"/>
</dbReference>
<evidence type="ECO:0000256" key="3">
    <source>
        <dbReference type="ARBA" id="ARBA00022679"/>
    </source>
</evidence>
<proteinExistence type="inferred from homology"/>
<dbReference type="PANTHER" id="PTHR11129:SF3">
    <property type="entry name" value="PROTEIN PRENYLTRANSFERASE ALPHA SUBUNIT REPEAT-CONTAINING PROTEIN 1"/>
    <property type="match status" value="1"/>
</dbReference>
<dbReference type="OrthoDB" id="1924260at2759"/>
<dbReference type="InParanoid" id="D8Q9T4"/>
<reference evidence="5 6" key="1">
    <citation type="journal article" date="2010" name="Nat. Biotechnol.">
        <title>Genome sequence of the model mushroom Schizophyllum commune.</title>
        <authorList>
            <person name="Ohm R.A."/>
            <person name="de Jong J.F."/>
            <person name="Lugones L.G."/>
            <person name="Aerts A."/>
            <person name="Kothe E."/>
            <person name="Stajich J.E."/>
            <person name="de Vries R.P."/>
            <person name="Record E."/>
            <person name="Levasseur A."/>
            <person name="Baker S.E."/>
            <person name="Bartholomew K.A."/>
            <person name="Coutinho P.M."/>
            <person name="Erdmann S."/>
            <person name="Fowler T.J."/>
            <person name="Gathman A.C."/>
            <person name="Lombard V."/>
            <person name="Henrissat B."/>
            <person name="Knabe N."/>
            <person name="Kuees U."/>
            <person name="Lilly W.W."/>
            <person name="Lindquist E."/>
            <person name="Lucas S."/>
            <person name="Magnuson J.K."/>
            <person name="Piumi F."/>
            <person name="Raudaskoski M."/>
            <person name="Salamov A."/>
            <person name="Schmutz J."/>
            <person name="Schwarze F.W.M.R."/>
            <person name="vanKuyk P.A."/>
            <person name="Horton J.S."/>
            <person name="Grigoriev I.V."/>
            <person name="Woesten H.A.B."/>
        </authorList>
    </citation>
    <scope>NUCLEOTIDE SEQUENCE [LARGE SCALE GENOMIC DNA]</scope>
    <source>
        <strain evidence="6">H4-8 / FGSC 9210</strain>
    </source>
</reference>
<dbReference type="GeneID" id="9588474"/>
<feature type="non-terminal residue" evidence="5">
    <location>
        <position position="1"/>
    </location>
</feature>
<evidence type="ECO:0000313" key="5">
    <source>
        <dbReference type="EMBL" id="EFI95719.1"/>
    </source>
</evidence>
<evidence type="ECO:0000256" key="4">
    <source>
        <dbReference type="ARBA" id="ARBA00022737"/>
    </source>
</evidence>
<evidence type="ECO:0000256" key="2">
    <source>
        <dbReference type="ARBA" id="ARBA00022602"/>
    </source>
</evidence>
<sequence>STSIELLPGDVEDWSSAGLTHDQPFLLQEGNLGIPVRLLYRVYVLAATQFSPALKAYRTDSSSASAKAVASLSSIVILANPAHQTALNARKTLVLDSHLDARAELELTAHFLTASKDGAKQSTLWDHRRWLLQRIYPSSTVQPLARKRPRGWASDVSRCPSLPRTVIEQELALALRSCELYSRNYHGWVHRHAIFESILHTLEDADASEYRRTEMLDLVEQETHTIMSWIDRHVSDYTAMQHLCSVVLAFSPDHRRYGTQRSDKVDGRYALMDPPMLAEHAMDLLRSYPQHEALSCYLQLTLKMFELPGELRARAENVLQTVRIMVSFIRAVLIDD</sequence>